<dbReference type="InterPro" id="IPR001757">
    <property type="entry name" value="P_typ_ATPase"/>
</dbReference>
<dbReference type="InterPro" id="IPR008250">
    <property type="entry name" value="ATPase_P-typ_transduc_dom_A_sf"/>
</dbReference>
<feature type="domain" description="P-type ATPase A" evidence="10">
    <location>
        <begin position="115"/>
        <end position="214"/>
    </location>
</feature>
<keyword evidence="9" id="KW-0547">Nucleotide-binding</keyword>
<comment type="caution">
    <text evidence="11">The sequence shown here is derived from an EMBL/GenBank/DDBJ whole genome shotgun (WGS) entry which is preliminary data.</text>
</comment>
<dbReference type="GO" id="GO:0005524">
    <property type="term" value="F:ATP binding"/>
    <property type="evidence" value="ECO:0007669"/>
    <property type="project" value="UniProtKB-UniRule"/>
</dbReference>
<dbReference type="Gene3D" id="3.40.50.1000">
    <property type="entry name" value="HAD superfamily/HAD-like"/>
    <property type="match status" value="1"/>
</dbReference>
<dbReference type="PANTHER" id="PTHR48085">
    <property type="entry name" value="CADMIUM/ZINC-TRANSPORTING ATPASE HMA2-RELATED"/>
    <property type="match status" value="1"/>
</dbReference>
<dbReference type="SUPFAM" id="SSF81653">
    <property type="entry name" value="Calcium ATPase, transduction domain A"/>
    <property type="match status" value="1"/>
</dbReference>
<dbReference type="Proteomes" id="UP000824201">
    <property type="component" value="Unassembled WGS sequence"/>
</dbReference>
<feature type="transmembrane region" description="Helical" evidence="9">
    <location>
        <begin position="12"/>
        <end position="45"/>
    </location>
</feature>
<keyword evidence="9" id="KW-0479">Metal-binding</keyword>
<dbReference type="AlphaFoldDB" id="A0A9D1EFC6"/>
<keyword evidence="5 9" id="KW-1133">Transmembrane helix</keyword>
<dbReference type="InterPro" id="IPR036412">
    <property type="entry name" value="HAD-like_sf"/>
</dbReference>
<reference evidence="11" key="1">
    <citation type="submission" date="2020-10" db="EMBL/GenBank/DDBJ databases">
        <authorList>
            <person name="Gilroy R."/>
        </authorList>
    </citation>
    <scope>NUCLEOTIDE SEQUENCE</scope>
    <source>
        <strain evidence="11">ChiW13-3771</strain>
    </source>
</reference>
<dbReference type="Pfam" id="PF00122">
    <property type="entry name" value="E1-E2_ATPase"/>
    <property type="match status" value="1"/>
</dbReference>
<dbReference type="GO" id="GO:0046872">
    <property type="term" value="F:metal ion binding"/>
    <property type="evidence" value="ECO:0007669"/>
    <property type="project" value="UniProtKB-KW"/>
</dbReference>
<dbReference type="PROSITE" id="PS00154">
    <property type="entry name" value="ATPASE_E1_E2"/>
    <property type="match status" value="1"/>
</dbReference>
<comment type="similarity">
    <text evidence="2 9">Belongs to the cation transport ATPase (P-type) (TC 3.A.3) family. Type IB subfamily.</text>
</comment>
<evidence type="ECO:0000256" key="5">
    <source>
        <dbReference type="ARBA" id="ARBA00022989"/>
    </source>
</evidence>
<dbReference type="InterPro" id="IPR059000">
    <property type="entry name" value="ATPase_P-type_domA"/>
</dbReference>
<evidence type="ECO:0000256" key="7">
    <source>
        <dbReference type="ARBA" id="ARBA00039103"/>
    </source>
</evidence>
<evidence type="ECO:0000259" key="10">
    <source>
        <dbReference type="Pfam" id="PF00122"/>
    </source>
</evidence>
<keyword evidence="6 9" id="KW-0472">Membrane</keyword>
<dbReference type="PANTHER" id="PTHR48085:SF5">
    <property type="entry name" value="CADMIUM_ZINC-TRANSPORTING ATPASE HMA4-RELATED"/>
    <property type="match status" value="1"/>
</dbReference>
<dbReference type="EC" id="7.2.2.21" evidence="7"/>
<dbReference type="Gene3D" id="2.70.150.10">
    <property type="entry name" value="Calcium-transporting ATPase, cytoplasmic transduction domain A"/>
    <property type="match status" value="1"/>
</dbReference>
<dbReference type="GO" id="GO:0008551">
    <property type="term" value="F:P-type cadmium transporter activity"/>
    <property type="evidence" value="ECO:0007669"/>
    <property type="project" value="UniProtKB-EC"/>
</dbReference>
<evidence type="ECO:0000313" key="12">
    <source>
        <dbReference type="Proteomes" id="UP000824201"/>
    </source>
</evidence>
<evidence type="ECO:0000256" key="8">
    <source>
        <dbReference type="ARBA" id="ARBA00049338"/>
    </source>
</evidence>
<dbReference type="InterPro" id="IPR018303">
    <property type="entry name" value="ATPase_P-typ_P_site"/>
</dbReference>
<dbReference type="CDD" id="cd07548">
    <property type="entry name" value="P-type_ATPase-Cd_Zn_Co_like"/>
    <property type="match status" value="1"/>
</dbReference>
<dbReference type="NCBIfam" id="TIGR01512">
    <property type="entry name" value="ATPase-IB2_Cd"/>
    <property type="match status" value="1"/>
</dbReference>
<dbReference type="InterPro" id="IPR051014">
    <property type="entry name" value="Cation_Transport_ATPase_IB"/>
</dbReference>
<evidence type="ECO:0000256" key="4">
    <source>
        <dbReference type="ARBA" id="ARBA00022692"/>
    </source>
</evidence>
<evidence type="ECO:0000256" key="6">
    <source>
        <dbReference type="ARBA" id="ARBA00023136"/>
    </source>
</evidence>
<gene>
    <name evidence="11" type="primary">cadA</name>
    <name evidence="11" type="ORF">IAC96_08425</name>
</gene>
<evidence type="ECO:0000256" key="1">
    <source>
        <dbReference type="ARBA" id="ARBA00004651"/>
    </source>
</evidence>
<dbReference type="EMBL" id="DVHN01000106">
    <property type="protein sequence ID" value="HIR88958.1"/>
    <property type="molecule type" value="Genomic_DNA"/>
</dbReference>
<evidence type="ECO:0000313" key="11">
    <source>
        <dbReference type="EMBL" id="HIR88958.1"/>
    </source>
</evidence>
<feature type="transmembrane region" description="Helical" evidence="9">
    <location>
        <begin position="265"/>
        <end position="292"/>
    </location>
</feature>
<dbReference type="Pfam" id="PF00702">
    <property type="entry name" value="Hydrolase"/>
    <property type="match status" value="1"/>
</dbReference>
<feature type="transmembrane region" description="Helical" evidence="9">
    <location>
        <begin position="65"/>
        <end position="90"/>
    </location>
</feature>
<evidence type="ECO:0000256" key="9">
    <source>
        <dbReference type="RuleBase" id="RU362081"/>
    </source>
</evidence>
<keyword evidence="9" id="KW-1003">Cell membrane</keyword>
<proteinExistence type="inferred from homology"/>
<accession>A0A9D1EFC6</accession>
<evidence type="ECO:0000256" key="2">
    <source>
        <dbReference type="ARBA" id="ARBA00006024"/>
    </source>
</evidence>
<dbReference type="InterPro" id="IPR023299">
    <property type="entry name" value="ATPase_P-typ_cyto_dom_N"/>
</dbReference>
<evidence type="ECO:0000256" key="3">
    <source>
        <dbReference type="ARBA" id="ARBA00022539"/>
    </source>
</evidence>
<protein>
    <recommendedName>
        <fullName evidence="7">Cd(2+)-exporting ATPase</fullName>
        <ecNumber evidence="7">7.2.2.21</ecNumber>
    </recommendedName>
</protein>
<dbReference type="InterPro" id="IPR027256">
    <property type="entry name" value="P-typ_ATPase_IB"/>
</dbReference>
<keyword evidence="4 9" id="KW-0812">Transmembrane</keyword>
<comment type="subcellular location">
    <subcellularLocation>
        <location evidence="1">Cell membrane</location>
        <topology evidence="1">Multi-pass membrane protein</topology>
    </subcellularLocation>
</comment>
<comment type="catalytic activity">
    <reaction evidence="8">
        <text>Cd(2+)(in) + ATP + H2O = Cd(2+)(out) + ADP + phosphate + H(+)</text>
        <dbReference type="Rhea" id="RHEA:12132"/>
        <dbReference type="ChEBI" id="CHEBI:15377"/>
        <dbReference type="ChEBI" id="CHEBI:15378"/>
        <dbReference type="ChEBI" id="CHEBI:30616"/>
        <dbReference type="ChEBI" id="CHEBI:43474"/>
        <dbReference type="ChEBI" id="CHEBI:48775"/>
        <dbReference type="ChEBI" id="CHEBI:456216"/>
        <dbReference type="EC" id="7.2.2.21"/>
    </reaction>
</comment>
<organism evidence="11 12">
    <name type="scientific">Candidatus Fimimorpha faecalis</name>
    <dbReference type="NCBI Taxonomy" id="2840824"/>
    <lineage>
        <taxon>Bacteria</taxon>
        <taxon>Bacillati</taxon>
        <taxon>Bacillota</taxon>
        <taxon>Clostridia</taxon>
        <taxon>Eubacteriales</taxon>
        <taxon>Candidatus Fimimorpha</taxon>
    </lineage>
</organism>
<feature type="transmembrane region" description="Helical" evidence="9">
    <location>
        <begin position="233"/>
        <end position="253"/>
    </location>
</feature>
<dbReference type="SUPFAM" id="SSF81665">
    <property type="entry name" value="Calcium ATPase, transmembrane domain M"/>
    <property type="match status" value="1"/>
</dbReference>
<feature type="transmembrane region" description="Helical" evidence="9">
    <location>
        <begin position="569"/>
        <end position="588"/>
    </location>
</feature>
<dbReference type="FunFam" id="2.70.150.10:FF:000002">
    <property type="entry name" value="Copper-transporting ATPase 1, putative"/>
    <property type="match status" value="1"/>
</dbReference>
<reference evidence="11" key="2">
    <citation type="journal article" date="2021" name="PeerJ">
        <title>Extensive microbial diversity within the chicken gut microbiome revealed by metagenomics and culture.</title>
        <authorList>
            <person name="Gilroy R."/>
            <person name="Ravi A."/>
            <person name="Getino M."/>
            <person name="Pursley I."/>
            <person name="Horton D.L."/>
            <person name="Alikhan N.F."/>
            <person name="Baker D."/>
            <person name="Gharbi K."/>
            <person name="Hall N."/>
            <person name="Watson M."/>
            <person name="Adriaenssens E.M."/>
            <person name="Foster-Nyarko E."/>
            <person name="Jarju S."/>
            <person name="Secka A."/>
            <person name="Antonio M."/>
            <person name="Oren A."/>
            <person name="Chaudhuri R.R."/>
            <person name="La Ragione R."/>
            <person name="Hildebrand F."/>
            <person name="Pallen M.J."/>
        </authorList>
    </citation>
    <scope>NUCLEOTIDE SEQUENCE</scope>
    <source>
        <strain evidence="11">ChiW13-3771</strain>
    </source>
</reference>
<sequence length="618" mass="67055">MTEKQKKQLGKILVAAIICVPTVILSMPDWAKLVLYLIGYLIVGLEILEKALKNIKNGQVFDENFLMSIATIGAFLLGEYLEGIAVMLFYQIGELFQSYAVNQSRKSISDLMDIRPDHAVVLRDSQEEVVDPEEVVVGEVIVVRPGEKVPLDGTIIEGNSSLDTAALTGESVPTTVTSGETILSGCINLTGVLKIRVEKEFEQSTVARILDLVENASSQKAKVENFITRFARYYTPIVVMAAAVLAVIPPLFLPDYPFAVWIYRALTFLVISCPCALVISIPLSFFGGIGAASRSGILVKGSNYLELLSNAEFAVFDKTGTLTEGVFRVSEIVPEGMEQEDLLGIAAYAEAYSSHPIAQSILEAYGKPIDKTQIHEINEIAGRGIWANVGEIEVYAGNAKLMQDIGIEYPKEVPAGTIVYIVVDYVYAGYLLIADVVKSDAKKAIEDLKKIGIKKTVMLTGDSDLIGRRIAEKLGMDEVYTQLLPEDKVTRIERLIERKSNKGTLVFVGDGINDTPVLARADVGIAMGGLGCDATIEAADVVIMTDEPSKLAAMIKIARKTVKICRENIVLALGIKAVVLLLGALGIADMWAAVFADVGVAVLAILNAMRTLYIKNRE</sequence>
<keyword evidence="9" id="KW-0067">ATP-binding</keyword>
<keyword evidence="3" id="KW-0104">Cadmium</keyword>
<dbReference type="SUPFAM" id="SSF56784">
    <property type="entry name" value="HAD-like"/>
    <property type="match status" value="1"/>
</dbReference>
<dbReference type="PRINTS" id="PR00119">
    <property type="entry name" value="CATATPASE"/>
</dbReference>
<name>A0A9D1EFC6_9FIRM</name>
<dbReference type="NCBIfam" id="TIGR01494">
    <property type="entry name" value="ATPase_P-type"/>
    <property type="match status" value="1"/>
</dbReference>
<dbReference type="NCBIfam" id="TIGR01525">
    <property type="entry name" value="ATPase-IB_hvy"/>
    <property type="match status" value="1"/>
</dbReference>
<dbReference type="InterPro" id="IPR023214">
    <property type="entry name" value="HAD_sf"/>
</dbReference>
<feature type="transmembrane region" description="Helical" evidence="9">
    <location>
        <begin position="594"/>
        <end position="613"/>
    </location>
</feature>
<dbReference type="InterPro" id="IPR023298">
    <property type="entry name" value="ATPase_P-typ_TM_dom_sf"/>
</dbReference>
<dbReference type="Gene3D" id="3.40.1110.10">
    <property type="entry name" value="Calcium-transporting ATPase, cytoplasmic domain N"/>
    <property type="match status" value="1"/>
</dbReference>
<dbReference type="GO" id="GO:0016887">
    <property type="term" value="F:ATP hydrolysis activity"/>
    <property type="evidence" value="ECO:0007669"/>
    <property type="project" value="InterPro"/>
</dbReference>
<dbReference type="GO" id="GO:0005886">
    <property type="term" value="C:plasma membrane"/>
    <property type="evidence" value="ECO:0007669"/>
    <property type="project" value="UniProtKB-SubCell"/>
</dbReference>